<comment type="similarity">
    <text evidence="11">Belongs to the DapA family.</text>
</comment>
<evidence type="ECO:0000313" key="14">
    <source>
        <dbReference type="EMBL" id="KFJ02919.1"/>
    </source>
</evidence>
<evidence type="ECO:0000256" key="11">
    <source>
        <dbReference type="PIRNR" id="PIRNR001365"/>
    </source>
</evidence>
<accession>A0A087E568</accession>
<evidence type="ECO:0000256" key="7">
    <source>
        <dbReference type="ARBA" id="ARBA00023239"/>
    </source>
</evidence>
<dbReference type="OrthoDB" id="3175637at2"/>
<name>A0A087E568_9BIFI</name>
<organism evidence="14 15">
    <name type="scientific">Bifidobacterium subtile</name>
    <dbReference type="NCBI Taxonomy" id="77635"/>
    <lineage>
        <taxon>Bacteria</taxon>
        <taxon>Bacillati</taxon>
        <taxon>Actinomycetota</taxon>
        <taxon>Actinomycetes</taxon>
        <taxon>Bifidobacteriales</taxon>
        <taxon>Bifidobacteriaceae</taxon>
        <taxon>Bifidobacterium</taxon>
    </lineage>
</organism>
<dbReference type="EMBL" id="JGZR01000007">
    <property type="protein sequence ID" value="KFJ02919.1"/>
    <property type="molecule type" value="Genomic_DNA"/>
</dbReference>
<keyword evidence="7 11" id="KW-0456">Lyase</keyword>
<evidence type="ECO:0000313" key="15">
    <source>
        <dbReference type="Proteomes" id="UP000029055"/>
    </source>
</evidence>
<sequence length="294" mass="32087">MLDEYKGITTALTTPFAEDGSVDAEAFERQIEFQIQSGVSALLVSGGTGEYVGMSADQRVEAIACAHRVAAGRVPVMAGVLEAGFSDAIQEGLRAKDAGADSLLVITPYYTVCSQENLFEYYAEYSKQLDMPIFLYDIPYKTYIQLSPAVAEKLVDQCPHIVGIKECTSDLSIAVDTLNRLHGKSIFLSGEEFLVPAELMLGADGAVMASANVVPQVWVDLYQSIAGGDYQQARSNFAGYFQLFKHIFQEPNPVPLKYLMQQLGTDSGRMSFPLGKPSDALQQLLKDDIQRLGL</sequence>
<feature type="binding site" evidence="13">
    <location>
        <position position="207"/>
    </location>
    <ligand>
        <name>pyruvate</name>
        <dbReference type="ChEBI" id="CHEBI:15361"/>
    </ligand>
</feature>
<proteinExistence type="inferred from homology"/>
<dbReference type="PANTHER" id="PTHR42849:SF1">
    <property type="entry name" value="N-ACETYLNEURAMINATE LYASE"/>
    <property type="match status" value="1"/>
</dbReference>
<dbReference type="SMART" id="SM01130">
    <property type="entry name" value="DHDPS"/>
    <property type="match status" value="1"/>
</dbReference>
<dbReference type="GO" id="GO:0009089">
    <property type="term" value="P:lysine biosynthetic process via diaminopimelate"/>
    <property type="evidence" value="ECO:0007669"/>
    <property type="project" value="UniProtKB-UniRule"/>
</dbReference>
<evidence type="ECO:0000256" key="2">
    <source>
        <dbReference type="ARBA" id="ARBA00005120"/>
    </source>
</evidence>
<dbReference type="GO" id="GO:0008747">
    <property type="term" value="F:N-acetylneuraminate lyase activity"/>
    <property type="evidence" value="ECO:0007669"/>
    <property type="project" value="TreeGrafter"/>
</dbReference>
<dbReference type="AlphaFoldDB" id="A0A087E568"/>
<dbReference type="Proteomes" id="UP000029055">
    <property type="component" value="Unassembled WGS sequence"/>
</dbReference>
<keyword evidence="15" id="KW-1185">Reference proteome</keyword>
<feature type="active site" description="Proton donor/acceptor" evidence="12">
    <location>
        <position position="136"/>
    </location>
</feature>
<comment type="caution">
    <text evidence="14">The sequence shown here is derived from an EMBL/GenBank/DDBJ whole genome shotgun (WGS) entry which is preliminary data.</text>
</comment>
<keyword evidence="6" id="KW-0457">Lysine biosynthesis</keyword>
<evidence type="ECO:0000256" key="8">
    <source>
        <dbReference type="ARBA" id="ARBA00023270"/>
    </source>
</evidence>
<dbReference type="InterPro" id="IPR013785">
    <property type="entry name" value="Aldolase_TIM"/>
</dbReference>
<dbReference type="GO" id="GO:0019262">
    <property type="term" value="P:N-acetylneuraminate catabolic process"/>
    <property type="evidence" value="ECO:0007669"/>
    <property type="project" value="TreeGrafter"/>
</dbReference>
<evidence type="ECO:0000256" key="4">
    <source>
        <dbReference type="ARBA" id="ARBA00022605"/>
    </source>
</evidence>
<feature type="active site" description="Schiff-base intermediate with substrate" evidence="12">
    <location>
        <position position="165"/>
    </location>
</feature>
<reference evidence="14 15" key="1">
    <citation type="submission" date="2014-03" db="EMBL/GenBank/DDBJ databases">
        <title>Genomics of Bifidobacteria.</title>
        <authorList>
            <person name="Ventura M."/>
            <person name="Milani C."/>
            <person name="Lugli G.A."/>
        </authorList>
    </citation>
    <scope>NUCLEOTIDE SEQUENCE [LARGE SCALE GENOMIC DNA]</scope>
    <source>
        <strain evidence="14 15">LMG 11597</strain>
    </source>
</reference>
<evidence type="ECO:0000256" key="1">
    <source>
        <dbReference type="ARBA" id="ARBA00003294"/>
    </source>
</evidence>
<dbReference type="CDD" id="cd00408">
    <property type="entry name" value="DHDPS-like"/>
    <property type="match status" value="1"/>
</dbReference>
<dbReference type="UniPathway" id="UPA00034">
    <property type="reaction ID" value="UER00017"/>
</dbReference>
<dbReference type="PROSITE" id="PS00666">
    <property type="entry name" value="DHDPS_2"/>
    <property type="match status" value="1"/>
</dbReference>
<dbReference type="InterPro" id="IPR020625">
    <property type="entry name" value="Schiff_base-form_aldolases_AS"/>
</dbReference>
<evidence type="ECO:0000256" key="13">
    <source>
        <dbReference type="PIRSR" id="PIRSR001365-2"/>
    </source>
</evidence>
<evidence type="ECO:0000256" key="9">
    <source>
        <dbReference type="ARBA" id="ARBA00047836"/>
    </source>
</evidence>
<dbReference type="eggNOG" id="COG0329">
    <property type="taxonomic scope" value="Bacteria"/>
</dbReference>
<dbReference type="GO" id="GO:0019877">
    <property type="term" value="P:diaminopimelate biosynthetic process"/>
    <property type="evidence" value="ECO:0007669"/>
    <property type="project" value="UniProtKB-KW"/>
</dbReference>
<dbReference type="EC" id="4.3.3.7" evidence="3 10"/>
<comment type="function">
    <text evidence="1">Catalyzes the condensation of (S)-aspartate-beta-semialdehyde [(S)-ASA] and pyruvate to 4-hydroxy-tetrahydrodipicolinate (HTPA).</text>
</comment>
<gene>
    <name evidence="14" type="ORF">BISU_0845</name>
</gene>
<dbReference type="InterPro" id="IPR005263">
    <property type="entry name" value="DapA"/>
</dbReference>
<comment type="catalytic activity">
    <reaction evidence="9">
        <text>L-aspartate 4-semialdehyde + pyruvate = (2S,4S)-4-hydroxy-2,3,4,5-tetrahydrodipicolinate + H2O + H(+)</text>
        <dbReference type="Rhea" id="RHEA:34171"/>
        <dbReference type="ChEBI" id="CHEBI:15361"/>
        <dbReference type="ChEBI" id="CHEBI:15377"/>
        <dbReference type="ChEBI" id="CHEBI:15378"/>
        <dbReference type="ChEBI" id="CHEBI:67139"/>
        <dbReference type="ChEBI" id="CHEBI:537519"/>
        <dbReference type="EC" id="4.3.3.7"/>
    </reaction>
</comment>
<evidence type="ECO:0000256" key="12">
    <source>
        <dbReference type="PIRSR" id="PIRSR001365-1"/>
    </source>
</evidence>
<dbReference type="GO" id="GO:0008840">
    <property type="term" value="F:4-hydroxy-tetrahydrodipicolinate synthase activity"/>
    <property type="evidence" value="ECO:0007669"/>
    <property type="project" value="UniProtKB-UniRule"/>
</dbReference>
<keyword evidence="4" id="KW-0028">Amino-acid biosynthesis</keyword>
<evidence type="ECO:0000256" key="10">
    <source>
        <dbReference type="NCBIfam" id="TIGR00674"/>
    </source>
</evidence>
<dbReference type="PANTHER" id="PTHR42849">
    <property type="entry name" value="N-ACETYLNEURAMINATE LYASE"/>
    <property type="match status" value="1"/>
</dbReference>
<dbReference type="Pfam" id="PF00701">
    <property type="entry name" value="DHDPS"/>
    <property type="match status" value="1"/>
</dbReference>
<dbReference type="NCBIfam" id="TIGR00674">
    <property type="entry name" value="dapA"/>
    <property type="match status" value="1"/>
</dbReference>
<keyword evidence="5" id="KW-0220">Diaminopimelate biosynthesis</keyword>
<keyword evidence="8" id="KW-0704">Schiff base</keyword>
<comment type="pathway">
    <text evidence="2">Amino-acid biosynthesis; L-lysine biosynthesis via DAP pathway; (S)-tetrahydrodipicolinate from L-aspartate: step 3/4.</text>
</comment>
<evidence type="ECO:0000256" key="3">
    <source>
        <dbReference type="ARBA" id="ARBA00012086"/>
    </source>
</evidence>
<dbReference type="PRINTS" id="PR00146">
    <property type="entry name" value="DHPICSNTHASE"/>
</dbReference>
<dbReference type="PIRSF" id="PIRSF001365">
    <property type="entry name" value="DHDPS"/>
    <property type="match status" value="1"/>
</dbReference>
<dbReference type="STRING" id="77635.BISU_0845"/>
<feature type="binding site" evidence="13">
    <location>
        <position position="48"/>
    </location>
    <ligand>
        <name>pyruvate</name>
        <dbReference type="ChEBI" id="CHEBI:15361"/>
    </ligand>
</feature>
<protein>
    <recommendedName>
        <fullName evidence="3 10">4-hydroxy-tetrahydrodipicolinate synthase</fullName>
        <ecNumber evidence="3 10">4.3.3.7</ecNumber>
    </recommendedName>
</protein>
<dbReference type="Gene3D" id="3.20.20.70">
    <property type="entry name" value="Aldolase class I"/>
    <property type="match status" value="1"/>
</dbReference>
<dbReference type="InterPro" id="IPR002220">
    <property type="entry name" value="DapA-like"/>
</dbReference>
<dbReference type="RefSeq" id="WP_024464158.1">
    <property type="nucleotide sequence ID" value="NZ_CP062939.1"/>
</dbReference>
<dbReference type="GO" id="GO:0005829">
    <property type="term" value="C:cytosol"/>
    <property type="evidence" value="ECO:0007669"/>
    <property type="project" value="TreeGrafter"/>
</dbReference>
<evidence type="ECO:0000256" key="6">
    <source>
        <dbReference type="ARBA" id="ARBA00023154"/>
    </source>
</evidence>
<dbReference type="SUPFAM" id="SSF51569">
    <property type="entry name" value="Aldolase"/>
    <property type="match status" value="1"/>
</dbReference>
<evidence type="ECO:0000256" key="5">
    <source>
        <dbReference type="ARBA" id="ARBA00022915"/>
    </source>
</evidence>